<dbReference type="RefSeq" id="WP_164209538.1">
    <property type="nucleotide sequence ID" value="NZ_JAAGSC010000031.1"/>
</dbReference>
<dbReference type="InterPro" id="IPR011050">
    <property type="entry name" value="Pectin_lyase_fold/virulence"/>
</dbReference>
<evidence type="ECO:0000256" key="2">
    <source>
        <dbReference type="ARBA" id="ARBA00004442"/>
    </source>
</evidence>
<accession>A0A845UV21</accession>
<evidence type="ECO:0000313" key="9">
    <source>
        <dbReference type="EMBL" id="NDY94418.1"/>
    </source>
</evidence>
<organism evidence="9 10">
    <name type="scientific">Wenzhouxiangella limi</name>
    <dbReference type="NCBI Taxonomy" id="2707351"/>
    <lineage>
        <taxon>Bacteria</taxon>
        <taxon>Pseudomonadati</taxon>
        <taxon>Pseudomonadota</taxon>
        <taxon>Gammaproteobacteria</taxon>
        <taxon>Chromatiales</taxon>
        <taxon>Wenzhouxiangellaceae</taxon>
        <taxon>Wenzhouxiangella</taxon>
    </lineage>
</organism>
<dbReference type="SMART" id="SM00710">
    <property type="entry name" value="PbH1"/>
    <property type="match status" value="7"/>
</dbReference>
<evidence type="ECO:0000256" key="4">
    <source>
        <dbReference type="ARBA" id="ARBA00022525"/>
    </source>
</evidence>
<dbReference type="InterPro" id="IPR006626">
    <property type="entry name" value="PbH1"/>
</dbReference>
<dbReference type="PANTHER" id="PTHR11319">
    <property type="entry name" value="G PROTEIN-COUPLED RECEPTOR-RELATED"/>
    <property type="match status" value="1"/>
</dbReference>
<sequence>MFKTNPFTQAILAGVLLGSAAAVDAATIRVGTDDRCDIDNLSDAVDKAGSGDTILITDNQSYDGVSIRIAGKSLTLEGGYESCSSDTPDGRTVLGTGSSTAIEIDGDGGPYEVNLINLEITGVETTDDGAAIRLSNPTILSLENVRIHGNTTTGNGGAIFMNGNLRQGVSVDSPRTEMTNNQANLGGAIYCEEPEDTDPTVQVDINAALISGNRAVVDDEGNGGTGGGIYLDNCDLTLRAGELDNGQVVAGIHANSADRNGGGISVRGRSKIVLEATTQIDSQPLIDGNQADGWGGGLHCFGLSGDPGARPEITMTDGLVHDNEARRGGGLYLASCNVDIYASGPDQGIQNNVARTPEGQFGLSGAGGIWVQSASALNIDGGDRSHSTKDQPVYLSGNISDDDYGAMHLQTAFDSSPDVNLRDVRIEDNEARRVPGISQFGGPTSLTIKQSEDGDCPVADGPDGCSQIINNRQTSDIATGVAMRISAGELAIERTVIRGNSGGGASSLISTLEKDSAAPEVDITSSLIVDNQIGGIVESEGDVRIAWTTMAGNVSAGGTQPLFQLRFDALEDDVRPTLDLISSIVWEPDFGESSFFELEEGILDLADCVVTHDPEAVDAEARRPNNVIGKDPDFGGPQRGDWTVSADSPAFRCDDSFYANEADLLGAERGVEVNAGDPLIFAAGAYAIRSANILFRDRFQAD</sequence>
<keyword evidence="7" id="KW-0998">Cell outer membrane</keyword>
<dbReference type="GO" id="GO:0009279">
    <property type="term" value="C:cell outer membrane"/>
    <property type="evidence" value="ECO:0007669"/>
    <property type="project" value="UniProtKB-SubCell"/>
</dbReference>
<keyword evidence="6" id="KW-0472">Membrane</keyword>
<evidence type="ECO:0000256" key="1">
    <source>
        <dbReference type="ARBA" id="ARBA00004196"/>
    </source>
</evidence>
<proteinExistence type="predicted"/>
<dbReference type="Proteomes" id="UP000484885">
    <property type="component" value="Unassembled WGS sequence"/>
</dbReference>
<name>A0A845UV21_9GAMM</name>
<gene>
    <name evidence="9" type="ORF">G3I74_01570</name>
</gene>
<evidence type="ECO:0000256" key="7">
    <source>
        <dbReference type="ARBA" id="ARBA00023237"/>
    </source>
</evidence>
<evidence type="ECO:0000256" key="5">
    <source>
        <dbReference type="ARBA" id="ARBA00022729"/>
    </source>
</evidence>
<evidence type="ECO:0000256" key="8">
    <source>
        <dbReference type="SAM" id="SignalP"/>
    </source>
</evidence>
<evidence type="ECO:0000313" key="10">
    <source>
        <dbReference type="Proteomes" id="UP000484885"/>
    </source>
</evidence>
<dbReference type="PANTHER" id="PTHR11319:SF35">
    <property type="entry name" value="OUTER MEMBRANE PROTEIN PMPC-RELATED"/>
    <property type="match status" value="1"/>
</dbReference>
<keyword evidence="10" id="KW-1185">Reference proteome</keyword>
<feature type="chain" id="PRO_5033009813" description="Right handed beta helix domain-containing protein" evidence="8">
    <location>
        <begin position="26"/>
        <end position="702"/>
    </location>
</feature>
<evidence type="ECO:0000256" key="6">
    <source>
        <dbReference type="ARBA" id="ARBA00023136"/>
    </source>
</evidence>
<comment type="subcellular location">
    <subcellularLocation>
        <location evidence="1">Cell envelope</location>
    </subcellularLocation>
    <subcellularLocation>
        <location evidence="2">Cell outer membrane</location>
    </subcellularLocation>
    <subcellularLocation>
        <location evidence="3">Secreted</location>
    </subcellularLocation>
</comment>
<dbReference type="InterPro" id="IPR003368">
    <property type="entry name" value="POMP_repeat"/>
</dbReference>
<reference evidence="9 10" key="1">
    <citation type="submission" date="2020-02" db="EMBL/GenBank/DDBJ databases">
        <authorList>
            <person name="Zhang X.-Y."/>
        </authorList>
    </citation>
    <scope>NUCLEOTIDE SEQUENCE [LARGE SCALE GENOMIC DNA]</scope>
    <source>
        <strain evidence="9 10">C33</strain>
    </source>
</reference>
<keyword evidence="5 8" id="KW-0732">Signal</keyword>
<feature type="signal peptide" evidence="8">
    <location>
        <begin position="1"/>
        <end position="25"/>
    </location>
</feature>
<dbReference type="SUPFAM" id="SSF51126">
    <property type="entry name" value="Pectin lyase-like"/>
    <property type="match status" value="2"/>
</dbReference>
<dbReference type="Pfam" id="PF02415">
    <property type="entry name" value="Chlam_PMP"/>
    <property type="match status" value="1"/>
</dbReference>
<protein>
    <recommendedName>
        <fullName evidence="11">Right handed beta helix domain-containing protein</fullName>
    </recommendedName>
</protein>
<keyword evidence="4" id="KW-0964">Secreted</keyword>
<evidence type="ECO:0000256" key="3">
    <source>
        <dbReference type="ARBA" id="ARBA00004613"/>
    </source>
</evidence>
<dbReference type="EMBL" id="JAAGSC010000031">
    <property type="protein sequence ID" value="NDY94418.1"/>
    <property type="molecule type" value="Genomic_DNA"/>
</dbReference>
<evidence type="ECO:0008006" key="11">
    <source>
        <dbReference type="Google" id="ProtNLM"/>
    </source>
</evidence>
<comment type="caution">
    <text evidence="9">The sequence shown here is derived from an EMBL/GenBank/DDBJ whole genome shotgun (WGS) entry which is preliminary data.</text>
</comment>
<dbReference type="AlphaFoldDB" id="A0A845UV21"/>
<dbReference type="GO" id="GO:0005576">
    <property type="term" value="C:extracellular region"/>
    <property type="evidence" value="ECO:0007669"/>
    <property type="project" value="UniProtKB-SubCell"/>
</dbReference>